<name>A0A0G1PB92_9BACT</name>
<dbReference type="EMBL" id="LCKS01000010">
    <property type="protein sequence ID" value="KKU02643.1"/>
    <property type="molecule type" value="Genomic_DNA"/>
</dbReference>
<proteinExistence type="predicted"/>
<comment type="caution">
    <text evidence="1">The sequence shown here is derived from an EMBL/GenBank/DDBJ whole genome shotgun (WGS) entry which is preliminary data.</text>
</comment>
<organism evidence="1 2">
    <name type="scientific">Candidatus Amesbacteria bacterium GW2011_GWC2_45_19</name>
    <dbReference type="NCBI Taxonomy" id="1618366"/>
    <lineage>
        <taxon>Bacteria</taxon>
        <taxon>Candidatus Amesiibacteriota</taxon>
    </lineage>
</organism>
<dbReference type="Proteomes" id="UP000034264">
    <property type="component" value="Unassembled WGS sequence"/>
</dbReference>
<evidence type="ECO:0000313" key="2">
    <source>
        <dbReference type="Proteomes" id="UP000034264"/>
    </source>
</evidence>
<sequence>MLREFCSVRYGMVKIGTEGGAMVEVVADRHMTKGPKDIVLDGGKKVTVTVDEHDGYHAKGSVNGTNFFDLIKTARIGFVINGLHVIVLHENRV</sequence>
<evidence type="ECO:0000313" key="1">
    <source>
        <dbReference type="EMBL" id="KKU02643.1"/>
    </source>
</evidence>
<gene>
    <name evidence="1" type="ORF">UX05_C0010G0035</name>
</gene>
<protein>
    <submittedName>
        <fullName evidence="1">Uncharacterized protein</fullName>
    </submittedName>
</protein>
<reference evidence="1 2" key="1">
    <citation type="journal article" date="2015" name="Nature">
        <title>rRNA introns, odd ribosomes, and small enigmatic genomes across a large radiation of phyla.</title>
        <authorList>
            <person name="Brown C.T."/>
            <person name="Hug L.A."/>
            <person name="Thomas B.C."/>
            <person name="Sharon I."/>
            <person name="Castelle C.J."/>
            <person name="Singh A."/>
            <person name="Wilkins M.J."/>
            <person name="Williams K.H."/>
            <person name="Banfield J.F."/>
        </authorList>
    </citation>
    <scope>NUCLEOTIDE SEQUENCE [LARGE SCALE GENOMIC DNA]</scope>
</reference>
<accession>A0A0G1PB92</accession>
<dbReference type="AlphaFoldDB" id="A0A0G1PB92"/>